<dbReference type="KEGG" id="mnu:NCTC10166_00429"/>
<keyword evidence="2" id="KW-1185">Reference proteome</keyword>
<evidence type="ECO:0000313" key="2">
    <source>
        <dbReference type="Proteomes" id="UP000289440"/>
    </source>
</evidence>
<evidence type="ECO:0000313" key="1">
    <source>
        <dbReference type="EMBL" id="VEU59456.1"/>
    </source>
</evidence>
<organism evidence="1 2">
    <name type="scientific">Mesomycoplasma neurolyticum</name>
    <dbReference type="NCBI Taxonomy" id="2120"/>
    <lineage>
        <taxon>Bacteria</taxon>
        <taxon>Bacillati</taxon>
        <taxon>Mycoplasmatota</taxon>
        <taxon>Mycoplasmoidales</taxon>
        <taxon>Metamycoplasmataceae</taxon>
        <taxon>Mesomycoplasma</taxon>
    </lineage>
</organism>
<name>A0A449A5E0_9BACT</name>
<dbReference type="AlphaFoldDB" id="A0A449A5E0"/>
<accession>A0A449A5E0</accession>
<protein>
    <submittedName>
        <fullName evidence="1">Uncharacterized protein</fullName>
    </submittedName>
</protein>
<sequence>MITRRKRSEVIQKLKEYNFEKINPSTFDYNDLYLWPNTYSKRAFKNLSLKKPKFK</sequence>
<dbReference type="EMBL" id="LR214951">
    <property type="protein sequence ID" value="VEU59456.1"/>
    <property type="molecule type" value="Genomic_DNA"/>
</dbReference>
<gene>
    <name evidence="1" type="ORF">NCTC10166_00429</name>
</gene>
<dbReference type="RefSeq" id="WP_165001330.1">
    <property type="nucleotide sequence ID" value="NZ_LR214951.1"/>
</dbReference>
<dbReference type="Proteomes" id="UP000289440">
    <property type="component" value="Chromosome"/>
</dbReference>
<proteinExistence type="predicted"/>
<reference evidence="1 2" key="1">
    <citation type="submission" date="2019-01" db="EMBL/GenBank/DDBJ databases">
        <authorList>
            <consortium name="Pathogen Informatics"/>
        </authorList>
    </citation>
    <scope>NUCLEOTIDE SEQUENCE [LARGE SCALE GENOMIC DNA]</scope>
    <source>
        <strain evidence="1 2">NCTC10166</strain>
    </source>
</reference>